<reference evidence="2" key="1">
    <citation type="submission" date="2022-10" db="EMBL/GenBank/DDBJ databases">
        <title>Mechanism of multi-heavy metal repair in Cytobacillus Firmus M7.</title>
        <authorList>
            <person name="Li X."/>
            <person name="Yu C."/>
        </authorList>
    </citation>
    <scope>NUCLEOTIDE SEQUENCE</scope>
    <source>
        <strain evidence="2">M7</strain>
    </source>
</reference>
<accession>A0AA46P2W2</accession>
<proteinExistence type="predicted"/>
<organism evidence="2 3">
    <name type="scientific">Cytobacillus firmus</name>
    <name type="common">Bacillus firmus</name>
    <dbReference type="NCBI Taxonomy" id="1399"/>
    <lineage>
        <taxon>Bacteria</taxon>
        <taxon>Bacillati</taxon>
        <taxon>Bacillota</taxon>
        <taxon>Bacilli</taxon>
        <taxon>Bacillales</taxon>
        <taxon>Bacillaceae</taxon>
        <taxon>Cytobacillus</taxon>
    </lineage>
</organism>
<feature type="transmembrane region" description="Helical" evidence="1">
    <location>
        <begin position="79"/>
        <end position="104"/>
    </location>
</feature>
<evidence type="ECO:0000313" key="2">
    <source>
        <dbReference type="EMBL" id="UYG95591.1"/>
    </source>
</evidence>
<dbReference type="Proteomes" id="UP001163104">
    <property type="component" value="Chromosome"/>
</dbReference>
<gene>
    <name evidence="2" type="ORF">OD459_00770</name>
</gene>
<dbReference type="AlphaFoldDB" id="A0AA46P2W2"/>
<evidence type="ECO:0000313" key="3">
    <source>
        <dbReference type="Proteomes" id="UP001163104"/>
    </source>
</evidence>
<keyword evidence="1" id="KW-0812">Transmembrane</keyword>
<dbReference type="RefSeq" id="WP_053071334.1">
    <property type="nucleotide sequence ID" value="NZ_CP107027.1"/>
</dbReference>
<name>A0AA46P2W2_CYTFI</name>
<evidence type="ECO:0000256" key="1">
    <source>
        <dbReference type="SAM" id="Phobius"/>
    </source>
</evidence>
<keyword evidence="1" id="KW-0472">Membrane</keyword>
<feature type="transmembrane region" description="Helical" evidence="1">
    <location>
        <begin position="48"/>
        <end position="67"/>
    </location>
</feature>
<keyword evidence="1" id="KW-1133">Transmembrane helix</keyword>
<dbReference type="EMBL" id="CP107027">
    <property type="protein sequence ID" value="UYG95591.1"/>
    <property type="molecule type" value="Genomic_DNA"/>
</dbReference>
<sequence>MKSVIVAYYIVVSYYFITVKNRIDKEFEGISPVPDAYWDQNSGWVETIANYLFLPFAAILIFIYFKWFTKTHSKKAKIFILIGLIPSSFLFMFFLILFSFAYGYRP</sequence>
<protein>
    <submittedName>
        <fullName evidence="2">Uncharacterized protein</fullName>
    </submittedName>
</protein>